<feature type="transmembrane region" description="Helical" evidence="12">
    <location>
        <begin position="70"/>
        <end position="87"/>
    </location>
</feature>
<feature type="transmembrane region" description="Helical" evidence="12">
    <location>
        <begin position="158"/>
        <end position="177"/>
    </location>
</feature>
<dbReference type="GO" id="GO:0071555">
    <property type="term" value="P:cell wall organization"/>
    <property type="evidence" value="ECO:0007669"/>
    <property type="project" value="TreeGrafter"/>
</dbReference>
<keyword evidence="13" id="KW-0479">Metal-binding</keyword>
<evidence type="ECO:0000256" key="10">
    <source>
        <dbReference type="ARBA" id="ARBA00023136"/>
    </source>
</evidence>
<proteinExistence type="inferred from homology"/>
<dbReference type="PANTHER" id="PTHR22926">
    <property type="entry name" value="PHOSPHO-N-ACETYLMURAMOYL-PENTAPEPTIDE-TRANSFERASE"/>
    <property type="match status" value="1"/>
</dbReference>
<feature type="transmembrane region" description="Helical" evidence="12">
    <location>
        <begin position="99"/>
        <end position="117"/>
    </location>
</feature>
<keyword evidence="15" id="KW-1185">Reference proteome</keyword>
<dbReference type="NCBIfam" id="TIGR02380">
    <property type="entry name" value="ECA_wecA"/>
    <property type="match status" value="1"/>
</dbReference>
<accession>A0A1I6H8U1</accession>
<dbReference type="PANTHER" id="PTHR22926:SF3">
    <property type="entry name" value="UNDECAPRENYL-PHOSPHATE ALPHA-N-ACETYLGLUCOSAMINYL 1-PHOSPHATE TRANSFERASE"/>
    <property type="match status" value="1"/>
</dbReference>
<keyword evidence="7 12" id="KW-0460">Magnesium</keyword>
<dbReference type="EMBL" id="FOYW01000001">
    <property type="protein sequence ID" value="SFR50943.1"/>
    <property type="molecule type" value="Genomic_DNA"/>
</dbReference>
<evidence type="ECO:0000313" key="14">
    <source>
        <dbReference type="EMBL" id="SFR50943.1"/>
    </source>
</evidence>
<comment type="function">
    <text evidence="12">Catalyzes the transfer of the GlcNAc-1-phosphate moiety from UDP-GlcNAc onto the carrier lipid undecaprenyl phosphate (C55-P), yielding GlcNAc-pyrophosphoryl-undecaprenyl (GlcNAc-PP-C55).</text>
</comment>
<dbReference type="GO" id="GO:0009276">
    <property type="term" value="C:Gram-negative-bacterium-type cell wall"/>
    <property type="evidence" value="ECO:0007669"/>
    <property type="project" value="InterPro"/>
</dbReference>
<organism evidence="14 15">
    <name type="scientific">Marinobacter daqiaonensis</name>
    <dbReference type="NCBI Taxonomy" id="650891"/>
    <lineage>
        <taxon>Bacteria</taxon>
        <taxon>Pseudomonadati</taxon>
        <taxon>Pseudomonadota</taxon>
        <taxon>Gammaproteobacteria</taxon>
        <taxon>Pseudomonadales</taxon>
        <taxon>Marinobacteraceae</taxon>
        <taxon>Marinobacter</taxon>
    </lineage>
</organism>
<dbReference type="GO" id="GO:0016757">
    <property type="term" value="F:glycosyltransferase activity"/>
    <property type="evidence" value="ECO:0007669"/>
    <property type="project" value="UniProtKB-KW"/>
</dbReference>
<keyword evidence="2 12" id="KW-1003">Cell membrane</keyword>
<evidence type="ECO:0000313" key="15">
    <source>
        <dbReference type="Proteomes" id="UP000198644"/>
    </source>
</evidence>
<keyword evidence="8 12" id="KW-0448">Lipopolysaccharide biosynthesis</keyword>
<name>A0A1I6H8U1_9GAMM</name>
<feature type="transmembrane region" description="Helical" evidence="12">
    <location>
        <begin position="123"/>
        <end position="146"/>
    </location>
</feature>
<dbReference type="GO" id="GO:0009243">
    <property type="term" value="P:O antigen biosynthetic process"/>
    <property type="evidence" value="ECO:0007669"/>
    <property type="project" value="UniProtKB-UniRule"/>
</dbReference>
<evidence type="ECO:0000256" key="5">
    <source>
        <dbReference type="ARBA" id="ARBA00022679"/>
    </source>
</evidence>
<evidence type="ECO:0000256" key="4">
    <source>
        <dbReference type="ARBA" id="ARBA00022676"/>
    </source>
</evidence>
<keyword evidence="6 12" id="KW-0812">Transmembrane</keyword>
<feature type="binding site" evidence="13">
    <location>
        <position position="216"/>
    </location>
    <ligand>
        <name>Mg(2+)</name>
        <dbReference type="ChEBI" id="CHEBI:18420"/>
    </ligand>
</feature>
<evidence type="ECO:0000256" key="1">
    <source>
        <dbReference type="ARBA" id="ARBA00004651"/>
    </source>
</evidence>
<dbReference type="Pfam" id="PF00953">
    <property type="entry name" value="Glycos_transf_4"/>
    <property type="match status" value="1"/>
</dbReference>
<dbReference type="PROSITE" id="PS01348">
    <property type="entry name" value="MRAY_2"/>
    <property type="match status" value="1"/>
</dbReference>
<dbReference type="GO" id="GO:0044038">
    <property type="term" value="P:cell wall macromolecule biosynthetic process"/>
    <property type="evidence" value="ECO:0007669"/>
    <property type="project" value="TreeGrafter"/>
</dbReference>
<sequence>MEFASSTGMIAIISAFIALLLLSPFAKRIKLLDTPNHRKAHSGAIPLTGGLSAFFGLLVAWLISMPLTNGFGIYLLCATLLVLLGAIDDARDIPARLRLWAQVSLGALLVYGSGIYLNTFGNLIGFGDISLGWLGPLITIAAVIGATNAYNMIDGIDGLAGSMSLVTLLALALLFVAAPGFGMEFALAVTISMALLPYMAANLKLPPFRHKIFMGDAGSMFIGFSVVWLLVNGTQAGEQAFRPVTALWLCAVPLMDMVAIMVRRARKGQSVMMADRDHLHHIFMRAGFTDREALVVITVIALLFAGFGLFGEWLVIPEWIMFAVFMGVFAGYNWMLQHAWRLLVVFRGRTREMSR</sequence>
<comment type="cofactor">
    <cofactor evidence="12">
        <name>Mn(2+)</name>
        <dbReference type="ChEBI" id="CHEBI:29035"/>
    </cofactor>
</comment>
<feature type="transmembrane region" description="Helical" evidence="12">
    <location>
        <begin position="322"/>
        <end position="346"/>
    </location>
</feature>
<comment type="catalytic activity">
    <reaction evidence="12">
        <text>di-trans,octa-cis-undecaprenyl phosphate + UDP-N-acetyl-alpha-D-glucosamine = N-acetyl-alpha-D-glucosaminyl-di-trans,octa-cis-undecaprenyl diphosphate + UMP</text>
        <dbReference type="Rhea" id="RHEA:28090"/>
        <dbReference type="ChEBI" id="CHEBI:57705"/>
        <dbReference type="ChEBI" id="CHEBI:57865"/>
        <dbReference type="ChEBI" id="CHEBI:60392"/>
        <dbReference type="ChEBI" id="CHEBI:62959"/>
        <dbReference type="EC" id="2.7.8.33"/>
    </reaction>
</comment>
<keyword evidence="10 12" id="KW-0472">Membrane</keyword>
<keyword evidence="3 12" id="KW-0997">Cell inner membrane</keyword>
<feature type="transmembrane region" description="Helical" evidence="12">
    <location>
        <begin position="243"/>
        <end position="262"/>
    </location>
</feature>
<evidence type="ECO:0000256" key="7">
    <source>
        <dbReference type="ARBA" id="ARBA00022842"/>
    </source>
</evidence>
<protein>
    <recommendedName>
        <fullName evidence="12">Undecaprenyl-phosphate alpha-N-acetylglucosaminyl 1-phosphate transferase</fullName>
        <ecNumber evidence="12">2.7.8.33</ecNumber>
    </recommendedName>
    <alternativeName>
        <fullName evidence="12">UDP-GlcNAc:undecaprenyl-phosphate GlcNAc-1-phosphate transferase</fullName>
    </alternativeName>
    <alternativeName>
        <fullName evidence="12">Undecaprenyl-phosphate GlcNAc-1-phosphate transferase</fullName>
    </alternativeName>
</protein>
<comment type="cofactor">
    <cofactor evidence="12 13">
        <name>Mg(2+)</name>
        <dbReference type="ChEBI" id="CHEBI:18420"/>
    </cofactor>
</comment>
<feature type="transmembrane region" description="Helical" evidence="12">
    <location>
        <begin position="293"/>
        <end position="316"/>
    </location>
</feature>
<feature type="transmembrane region" description="Helical" evidence="12">
    <location>
        <begin position="183"/>
        <end position="201"/>
    </location>
</feature>
<keyword evidence="5 12" id="KW-0808">Transferase</keyword>
<dbReference type="GO" id="GO:0036380">
    <property type="term" value="F:UDP-N-acetylglucosamine-undecaprenyl-phosphate N-acetylglucosaminephosphotransferase activity"/>
    <property type="evidence" value="ECO:0007669"/>
    <property type="project" value="UniProtKB-UniRule"/>
</dbReference>
<dbReference type="HAMAP" id="MF_02030">
    <property type="entry name" value="WecA_Gammaproteo"/>
    <property type="match status" value="1"/>
</dbReference>
<evidence type="ECO:0000256" key="3">
    <source>
        <dbReference type="ARBA" id="ARBA00022519"/>
    </source>
</evidence>
<dbReference type="EC" id="2.7.8.33" evidence="12"/>
<evidence type="ECO:0000256" key="11">
    <source>
        <dbReference type="ARBA" id="ARBA00023211"/>
    </source>
</evidence>
<keyword evidence="4 12" id="KW-0328">Glycosyltransferase</keyword>
<feature type="binding site" evidence="13">
    <location>
        <position position="151"/>
    </location>
    <ligand>
        <name>Mg(2+)</name>
        <dbReference type="ChEBI" id="CHEBI:18420"/>
    </ligand>
</feature>
<keyword evidence="11 12" id="KW-0464">Manganese</keyword>
<evidence type="ECO:0000256" key="6">
    <source>
        <dbReference type="ARBA" id="ARBA00022692"/>
    </source>
</evidence>
<dbReference type="InterPro" id="IPR018480">
    <property type="entry name" value="PNAcMuramoyl-5peptid_Trfase_CS"/>
</dbReference>
<evidence type="ECO:0000256" key="9">
    <source>
        <dbReference type="ARBA" id="ARBA00022989"/>
    </source>
</evidence>
<evidence type="ECO:0000256" key="2">
    <source>
        <dbReference type="ARBA" id="ARBA00022475"/>
    </source>
</evidence>
<dbReference type="GO" id="GO:0005886">
    <property type="term" value="C:plasma membrane"/>
    <property type="evidence" value="ECO:0007669"/>
    <property type="project" value="UniProtKB-SubCell"/>
</dbReference>
<feature type="transmembrane region" description="Helical" evidence="12">
    <location>
        <begin position="213"/>
        <end position="231"/>
    </location>
</feature>
<dbReference type="RefSeq" id="WP_227662893.1">
    <property type="nucleotide sequence ID" value="NZ_FOYW01000001.1"/>
</dbReference>
<dbReference type="STRING" id="650891.SAMN05216203_1009"/>
<keyword evidence="9 12" id="KW-1133">Transmembrane helix</keyword>
<evidence type="ECO:0000256" key="12">
    <source>
        <dbReference type="HAMAP-Rule" id="MF_02030"/>
    </source>
</evidence>
<dbReference type="GO" id="GO:0030145">
    <property type="term" value="F:manganese ion binding"/>
    <property type="evidence" value="ECO:0007669"/>
    <property type="project" value="InterPro"/>
</dbReference>
<feature type="transmembrane region" description="Helical" evidence="12">
    <location>
        <begin position="6"/>
        <end position="23"/>
    </location>
</feature>
<comment type="similarity">
    <text evidence="12">Belongs to the glycosyltransferase 4 family. WecA subfamily.</text>
</comment>
<dbReference type="UniPathway" id="UPA00281"/>
<evidence type="ECO:0000256" key="13">
    <source>
        <dbReference type="PIRSR" id="PIRSR600715-1"/>
    </source>
</evidence>
<reference evidence="14 15" key="1">
    <citation type="submission" date="2016-10" db="EMBL/GenBank/DDBJ databases">
        <authorList>
            <person name="de Groot N.N."/>
        </authorList>
    </citation>
    <scope>NUCLEOTIDE SEQUENCE [LARGE SCALE GENOMIC DNA]</scope>
    <source>
        <strain evidence="14 15">CGMCC 1.9167</strain>
    </source>
</reference>
<dbReference type="InterPro" id="IPR012750">
    <property type="entry name" value="ECA_WecA-rel"/>
</dbReference>
<dbReference type="AlphaFoldDB" id="A0A1I6H8U1"/>
<dbReference type="CDD" id="cd06853">
    <property type="entry name" value="GT_WecA_like"/>
    <property type="match status" value="1"/>
</dbReference>
<evidence type="ECO:0000256" key="8">
    <source>
        <dbReference type="ARBA" id="ARBA00022985"/>
    </source>
</evidence>
<comment type="subcellular location">
    <subcellularLocation>
        <location evidence="12">Cell inner membrane</location>
        <topology evidence="12">Multi-pass membrane protein</topology>
    </subcellularLocation>
    <subcellularLocation>
        <location evidence="1">Cell membrane</location>
        <topology evidence="1">Multi-pass membrane protein</topology>
    </subcellularLocation>
</comment>
<feature type="transmembrane region" description="Helical" evidence="12">
    <location>
        <begin position="44"/>
        <end position="64"/>
    </location>
</feature>
<dbReference type="Proteomes" id="UP000198644">
    <property type="component" value="Unassembled WGS sequence"/>
</dbReference>
<dbReference type="GO" id="GO:0000287">
    <property type="term" value="F:magnesium ion binding"/>
    <property type="evidence" value="ECO:0007669"/>
    <property type="project" value="InterPro"/>
</dbReference>
<gene>
    <name evidence="12" type="primary">wecA</name>
    <name evidence="14" type="ORF">SAMN05216203_1009</name>
</gene>
<dbReference type="InterPro" id="IPR000715">
    <property type="entry name" value="Glycosyl_transferase_4"/>
</dbReference>
<comment type="pathway">
    <text evidence="12">Bacterial outer membrane biogenesis; LPS O-antigen biosynthesis.</text>
</comment>